<protein>
    <submittedName>
        <fullName evidence="8">Exopolysaccharide biosynthesis domain protein</fullName>
    </submittedName>
</protein>
<feature type="transmembrane region" description="Helical" evidence="5">
    <location>
        <begin position="159"/>
        <end position="184"/>
    </location>
</feature>
<dbReference type="InterPro" id="IPR002586">
    <property type="entry name" value="CobQ/CobB/MinD/ParA_Nub-bd_dom"/>
</dbReference>
<dbReference type="AlphaFoldDB" id="U2Z4P9"/>
<organism evidence="8 9">
    <name type="scientific">Limimaricola cinnabarinus LL-001</name>
    <dbReference type="NCBI Taxonomy" id="1337093"/>
    <lineage>
        <taxon>Bacteria</taxon>
        <taxon>Pseudomonadati</taxon>
        <taxon>Pseudomonadota</taxon>
        <taxon>Alphaproteobacteria</taxon>
        <taxon>Rhodobacterales</taxon>
        <taxon>Paracoccaceae</taxon>
        <taxon>Limimaricola</taxon>
    </lineage>
</organism>
<keyword evidence="5" id="KW-0472">Membrane</keyword>
<feature type="compositionally biased region" description="Polar residues" evidence="4">
    <location>
        <begin position="322"/>
        <end position="331"/>
    </location>
</feature>
<sequence length="589" mass="64220">MVQFIDGDCALEPGWLDAGAAALAADPGIGIVTGWRTETAPEATLYNAMAEWEWHRPPGDIAACGGDMMLRAAQFDALGGFDGAIICSEDEDLCLRMRAAGLRVHRLPRAMTRHDIAMTRLDQWWRRSVRAGHGFAEVGDRHPGHFAGERRRVRLWGMALPIGAILGGIALGPALPSAVALLYGASWARSARRLRGEGQPARRAAGLAALLTLSKLPNAQGMITYRLRRLRRREMRLIEYKCARLGRTAIGAYSRPAFRAILALIERVTGRAEMSERSRRDGRRRLDAGARAAILDRVSALEPQTKAPGPEKAGPDQRTEQTPEPVQPDSTTRALRAAVLGNEEVLLPQLHDLWGSLRRVPVDEAALESNLVITASRRDPAHAAFDLLRTRLLQALDEHGWKRVAITSPTRGCGKTFTAANLAIALSRYENRRTVLLDLDMRAPGLAEVLGLTAPGPISDWMRGVTSSGTQLQRVGQNLLGIGGLAVGLNDRAETYPAELLQDPKAGMVLDQMQEELAPDAVLFDLPPALNHDDVTAFRDRYDCVLMVVGGGRNSAEQIREAVRRIGDDKPILGMVLNRAEEERATGTG</sequence>
<dbReference type="InterPro" id="IPR050445">
    <property type="entry name" value="Bact_polysacc_biosynth/exp"/>
</dbReference>
<dbReference type="Pfam" id="PF01656">
    <property type="entry name" value="CbiA"/>
    <property type="match status" value="1"/>
</dbReference>
<evidence type="ECO:0000256" key="2">
    <source>
        <dbReference type="ARBA" id="ARBA00022741"/>
    </source>
</evidence>
<keyword evidence="9" id="KW-1185">Reference proteome</keyword>
<dbReference type="Pfam" id="PF02709">
    <property type="entry name" value="Glyco_transf_7C"/>
    <property type="match status" value="1"/>
</dbReference>
<feature type="domain" description="CobQ/CobB/MinD/ParA nucleotide binding" evidence="6">
    <location>
        <begin position="404"/>
        <end position="584"/>
    </location>
</feature>
<dbReference type="InterPro" id="IPR027417">
    <property type="entry name" value="P-loop_NTPase"/>
</dbReference>
<keyword evidence="5" id="KW-1133">Transmembrane helix</keyword>
<dbReference type="PANTHER" id="PTHR32309:SF31">
    <property type="entry name" value="CAPSULAR EXOPOLYSACCHARIDE FAMILY"/>
    <property type="match status" value="1"/>
</dbReference>
<dbReference type="SUPFAM" id="SSF53448">
    <property type="entry name" value="Nucleotide-diphospho-sugar transferases"/>
    <property type="match status" value="1"/>
</dbReference>
<dbReference type="Gene3D" id="3.40.50.300">
    <property type="entry name" value="P-loop containing nucleotide triphosphate hydrolases"/>
    <property type="match status" value="1"/>
</dbReference>
<reference evidence="8" key="1">
    <citation type="journal article" date="2013" name="Genome Announc.">
        <title>Draft Genome Sequence of Loktanella cinnabarina LL-001T, Isolated from Deep-Sea Floor Sediment.</title>
        <authorList>
            <person name="Nishi S."/>
            <person name="Tsubouchi T."/>
            <person name="Takaki Y."/>
            <person name="Koyanagi R."/>
            <person name="Satoh N."/>
            <person name="Maruyama T."/>
            <person name="Hatada Y."/>
        </authorList>
    </citation>
    <scope>NUCLEOTIDE SEQUENCE [LARGE SCALE GENOMIC DNA]</scope>
    <source>
        <strain evidence="8">LL-001</strain>
    </source>
</reference>
<evidence type="ECO:0000256" key="4">
    <source>
        <dbReference type="SAM" id="MobiDB-lite"/>
    </source>
</evidence>
<keyword evidence="2" id="KW-0547">Nucleotide-binding</keyword>
<dbReference type="InterPro" id="IPR027791">
    <property type="entry name" value="Galactosyl_T_C"/>
</dbReference>
<evidence type="ECO:0000313" key="9">
    <source>
        <dbReference type="Proteomes" id="UP000016566"/>
    </source>
</evidence>
<name>U2Z4P9_9RHOB</name>
<evidence type="ECO:0000313" key="8">
    <source>
        <dbReference type="EMBL" id="GAD56360.1"/>
    </source>
</evidence>
<dbReference type="InterPro" id="IPR029044">
    <property type="entry name" value="Nucleotide-diphossugar_trans"/>
</dbReference>
<accession>U2Z4P9</accession>
<gene>
    <name evidence="8" type="ORF">MBELCI_2412</name>
</gene>
<keyword evidence="3" id="KW-0067">ATP-binding</keyword>
<comment type="caution">
    <text evidence="8">The sequence shown here is derived from an EMBL/GenBank/DDBJ whole genome shotgun (WGS) entry which is preliminary data.</text>
</comment>
<evidence type="ECO:0000256" key="3">
    <source>
        <dbReference type="ARBA" id="ARBA00022840"/>
    </source>
</evidence>
<evidence type="ECO:0000259" key="7">
    <source>
        <dbReference type="Pfam" id="PF02709"/>
    </source>
</evidence>
<dbReference type="Proteomes" id="UP000016566">
    <property type="component" value="Unassembled WGS sequence"/>
</dbReference>
<dbReference type="STRING" id="1337093.MBELCI_2412"/>
<proteinExistence type="predicted"/>
<dbReference type="PANTHER" id="PTHR32309">
    <property type="entry name" value="TYROSINE-PROTEIN KINASE"/>
    <property type="match status" value="1"/>
</dbReference>
<evidence type="ECO:0000256" key="1">
    <source>
        <dbReference type="ARBA" id="ARBA00022679"/>
    </source>
</evidence>
<dbReference type="eggNOG" id="COG0489">
    <property type="taxonomic scope" value="Bacteria"/>
</dbReference>
<dbReference type="Gene3D" id="3.90.550.10">
    <property type="entry name" value="Spore Coat Polysaccharide Biosynthesis Protein SpsA, Chain A"/>
    <property type="match status" value="1"/>
</dbReference>
<dbReference type="SUPFAM" id="SSF52540">
    <property type="entry name" value="P-loop containing nucleoside triphosphate hydrolases"/>
    <property type="match status" value="1"/>
</dbReference>
<dbReference type="CDD" id="cd05387">
    <property type="entry name" value="BY-kinase"/>
    <property type="match status" value="1"/>
</dbReference>
<keyword evidence="5" id="KW-0812">Transmembrane</keyword>
<dbReference type="eggNOG" id="COG1215">
    <property type="taxonomic scope" value="Bacteria"/>
</dbReference>
<feature type="domain" description="Galactosyltransferase C-terminal" evidence="7">
    <location>
        <begin position="63"/>
        <end position="111"/>
    </location>
</feature>
<evidence type="ECO:0000256" key="5">
    <source>
        <dbReference type="SAM" id="Phobius"/>
    </source>
</evidence>
<keyword evidence="1" id="KW-0808">Transferase</keyword>
<feature type="region of interest" description="Disordered" evidence="4">
    <location>
        <begin position="299"/>
        <end position="331"/>
    </location>
</feature>
<dbReference type="EMBL" id="BATB01000035">
    <property type="protein sequence ID" value="GAD56360.1"/>
    <property type="molecule type" value="Genomic_DNA"/>
</dbReference>
<dbReference type="RefSeq" id="WP_021694461.1">
    <property type="nucleotide sequence ID" value="NZ_BATB01000035.1"/>
</dbReference>
<evidence type="ECO:0000259" key="6">
    <source>
        <dbReference type="Pfam" id="PF01656"/>
    </source>
</evidence>
<dbReference type="InterPro" id="IPR005702">
    <property type="entry name" value="Wzc-like_C"/>
</dbReference>